<feature type="compositionally biased region" description="Polar residues" evidence="17">
    <location>
        <begin position="965"/>
        <end position="974"/>
    </location>
</feature>
<evidence type="ECO:0000256" key="1">
    <source>
        <dbReference type="ARBA" id="ARBA00004123"/>
    </source>
</evidence>
<dbReference type="GO" id="GO:0003697">
    <property type="term" value="F:single-stranded DNA binding"/>
    <property type="evidence" value="ECO:0007669"/>
    <property type="project" value="TreeGrafter"/>
</dbReference>
<dbReference type="SMR" id="A0A482X6R7"/>
<dbReference type="InterPro" id="IPR033762">
    <property type="entry name" value="MCM_OB"/>
</dbReference>
<feature type="compositionally biased region" description="Basic residues" evidence="17">
    <location>
        <begin position="834"/>
        <end position="843"/>
    </location>
</feature>
<dbReference type="AlphaFoldDB" id="A0A482X6R7"/>
<reference evidence="19 20" key="1">
    <citation type="journal article" date="2017" name="Gigascience">
        <title>Genome sequence of the small brown planthopper, Laodelphax striatellus.</title>
        <authorList>
            <person name="Zhu J."/>
            <person name="Jiang F."/>
            <person name="Wang X."/>
            <person name="Yang P."/>
            <person name="Bao Y."/>
            <person name="Zhao W."/>
            <person name="Wang W."/>
            <person name="Lu H."/>
            <person name="Wang Q."/>
            <person name="Cui N."/>
            <person name="Li J."/>
            <person name="Chen X."/>
            <person name="Luo L."/>
            <person name="Yu J."/>
            <person name="Kang L."/>
            <person name="Cui F."/>
        </authorList>
    </citation>
    <scope>NUCLEOTIDE SEQUENCE [LARGE SCALE GENOMIC DNA]</scope>
    <source>
        <strain evidence="19">Lst14</strain>
    </source>
</reference>
<keyword evidence="6" id="KW-0227">DNA damage</keyword>
<dbReference type="InterPro" id="IPR027417">
    <property type="entry name" value="P-loop_NTPase"/>
</dbReference>
<dbReference type="FunFam" id="3.40.50.300:FF:000671">
    <property type="entry name" value="DNA helicase MCM9 isoform X1"/>
    <property type="match status" value="1"/>
</dbReference>
<evidence type="ECO:0000256" key="5">
    <source>
        <dbReference type="ARBA" id="ARBA00022741"/>
    </source>
</evidence>
<feature type="region of interest" description="Disordered" evidence="17">
    <location>
        <begin position="671"/>
        <end position="707"/>
    </location>
</feature>
<dbReference type="STRING" id="195883.A0A482X6R7"/>
<dbReference type="PANTHER" id="PTHR11630">
    <property type="entry name" value="DNA REPLICATION LICENSING FACTOR MCM FAMILY MEMBER"/>
    <property type="match status" value="1"/>
</dbReference>
<evidence type="ECO:0000256" key="9">
    <source>
        <dbReference type="ARBA" id="ARBA00022840"/>
    </source>
</evidence>
<evidence type="ECO:0000256" key="2">
    <source>
        <dbReference type="ARBA" id="ARBA00008010"/>
    </source>
</evidence>
<proteinExistence type="inferred from homology"/>
<dbReference type="InterPro" id="IPR031327">
    <property type="entry name" value="MCM"/>
</dbReference>
<dbReference type="Pfam" id="PF17855">
    <property type="entry name" value="MCM_lid"/>
    <property type="match status" value="1"/>
</dbReference>
<evidence type="ECO:0000256" key="12">
    <source>
        <dbReference type="ARBA" id="ARBA00023242"/>
    </source>
</evidence>
<dbReference type="EC" id="3.6.4.12" evidence="3"/>
<evidence type="ECO:0000256" key="15">
    <source>
        <dbReference type="ARBA" id="ARBA00047995"/>
    </source>
</evidence>
<feature type="compositionally biased region" description="Basic residues" evidence="17">
    <location>
        <begin position="738"/>
        <end position="754"/>
    </location>
</feature>
<dbReference type="Pfam" id="PF26066">
    <property type="entry name" value="MCM9_N"/>
    <property type="match status" value="1"/>
</dbReference>
<dbReference type="EMBL" id="QKKF02016774">
    <property type="protein sequence ID" value="RZF41605.1"/>
    <property type="molecule type" value="Genomic_DNA"/>
</dbReference>
<evidence type="ECO:0000313" key="20">
    <source>
        <dbReference type="Proteomes" id="UP000291343"/>
    </source>
</evidence>
<dbReference type="GO" id="GO:0000724">
    <property type="term" value="P:double-strand break repair via homologous recombination"/>
    <property type="evidence" value="ECO:0007669"/>
    <property type="project" value="TreeGrafter"/>
</dbReference>
<dbReference type="PRINTS" id="PR01657">
    <property type="entry name" value="MCMFAMILY"/>
</dbReference>
<dbReference type="InterPro" id="IPR018525">
    <property type="entry name" value="MCM_CS"/>
</dbReference>
<dbReference type="SMART" id="SM00350">
    <property type="entry name" value="MCM"/>
    <property type="match status" value="1"/>
</dbReference>
<dbReference type="GO" id="GO:0016787">
    <property type="term" value="F:hydrolase activity"/>
    <property type="evidence" value="ECO:0007669"/>
    <property type="project" value="UniProtKB-KW"/>
</dbReference>
<evidence type="ECO:0000256" key="16">
    <source>
        <dbReference type="RuleBase" id="RU004070"/>
    </source>
</evidence>
<dbReference type="GO" id="GO:0005634">
    <property type="term" value="C:nucleus"/>
    <property type="evidence" value="ECO:0007669"/>
    <property type="project" value="UniProtKB-SubCell"/>
</dbReference>
<name>A0A482X6R7_LAOST</name>
<dbReference type="InterPro" id="IPR001208">
    <property type="entry name" value="MCM_dom"/>
</dbReference>
<dbReference type="Gene3D" id="3.40.50.300">
    <property type="entry name" value="P-loop containing nucleotide triphosphate hydrolases"/>
    <property type="match status" value="1"/>
</dbReference>
<dbReference type="SMART" id="SM00382">
    <property type="entry name" value="AAA"/>
    <property type="match status" value="1"/>
</dbReference>
<feature type="compositionally biased region" description="Basic and acidic residues" evidence="17">
    <location>
        <begin position="924"/>
        <end position="936"/>
    </location>
</feature>
<comment type="subcellular location">
    <subcellularLocation>
        <location evidence="1">Nucleus</location>
    </subcellularLocation>
</comment>
<feature type="region of interest" description="Disordered" evidence="17">
    <location>
        <begin position="738"/>
        <end position="952"/>
    </location>
</feature>
<evidence type="ECO:0000256" key="7">
    <source>
        <dbReference type="ARBA" id="ARBA00022801"/>
    </source>
</evidence>
<dbReference type="GO" id="GO:0006260">
    <property type="term" value="P:DNA replication"/>
    <property type="evidence" value="ECO:0007669"/>
    <property type="project" value="InterPro"/>
</dbReference>
<dbReference type="Pfam" id="PF17207">
    <property type="entry name" value="MCM_OB"/>
    <property type="match status" value="1"/>
</dbReference>
<dbReference type="Gene3D" id="2.40.50.140">
    <property type="entry name" value="Nucleic acid-binding proteins"/>
    <property type="match status" value="1"/>
</dbReference>
<accession>A0A482X6R7</accession>
<dbReference type="SUPFAM" id="SSF50249">
    <property type="entry name" value="Nucleic acid-binding proteins"/>
    <property type="match status" value="1"/>
</dbReference>
<keyword evidence="9 16" id="KW-0067">ATP-binding</keyword>
<comment type="similarity">
    <text evidence="2 16">Belongs to the MCM family.</text>
</comment>
<feature type="compositionally biased region" description="Polar residues" evidence="17">
    <location>
        <begin position="862"/>
        <end position="871"/>
    </location>
</feature>
<keyword evidence="11" id="KW-0234">DNA repair</keyword>
<keyword evidence="12" id="KW-0539">Nucleus</keyword>
<evidence type="ECO:0000256" key="8">
    <source>
        <dbReference type="ARBA" id="ARBA00022806"/>
    </source>
</evidence>
<feature type="compositionally biased region" description="Polar residues" evidence="17">
    <location>
        <begin position="1077"/>
        <end position="1093"/>
    </location>
</feature>
<evidence type="ECO:0000259" key="18">
    <source>
        <dbReference type="PROSITE" id="PS50051"/>
    </source>
</evidence>
<dbReference type="InterPro" id="IPR003593">
    <property type="entry name" value="AAA+_ATPase"/>
</dbReference>
<dbReference type="GO" id="GO:0042555">
    <property type="term" value="C:MCM complex"/>
    <property type="evidence" value="ECO:0007669"/>
    <property type="project" value="TreeGrafter"/>
</dbReference>
<protein>
    <recommendedName>
        <fullName evidence="13">DNA helicase MCM9</fullName>
        <ecNumber evidence="3">3.6.4.12</ecNumber>
    </recommendedName>
    <alternativeName>
        <fullName evidence="14">Minichromosome maintenance 9</fullName>
    </alternativeName>
</protein>
<evidence type="ECO:0000256" key="4">
    <source>
        <dbReference type="ARBA" id="ARBA00022705"/>
    </source>
</evidence>
<feature type="compositionally biased region" description="Basic and acidic residues" evidence="17">
    <location>
        <begin position="872"/>
        <end position="882"/>
    </location>
</feature>
<keyword evidence="8" id="KW-0347">Helicase</keyword>
<feature type="compositionally biased region" description="Basic and acidic residues" evidence="17">
    <location>
        <begin position="755"/>
        <end position="771"/>
    </location>
</feature>
<evidence type="ECO:0000256" key="17">
    <source>
        <dbReference type="SAM" id="MobiDB-lite"/>
    </source>
</evidence>
<evidence type="ECO:0000256" key="3">
    <source>
        <dbReference type="ARBA" id="ARBA00012551"/>
    </source>
</evidence>
<dbReference type="GO" id="GO:0005524">
    <property type="term" value="F:ATP binding"/>
    <property type="evidence" value="ECO:0007669"/>
    <property type="project" value="UniProtKB-KW"/>
</dbReference>
<dbReference type="Gene3D" id="2.20.28.10">
    <property type="match status" value="1"/>
</dbReference>
<keyword evidence="5 16" id="KW-0547">Nucleotide-binding</keyword>
<dbReference type="GO" id="GO:0017116">
    <property type="term" value="F:single-stranded DNA helicase activity"/>
    <property type="evidence" value="ECO:0007669"/>
    <property type="project" value="TreeGrafter"/>
</dbReference>
<feature type="compositionally biased region" description="Polar residues" evidence="17">
    <location>
        <begin position="985"/>
        <end position="1012"/>
    </location>
</feature>
<comment type="caution">
    <text evidence="19">The sequence shown here is derived from an EMBL/GenBank/DDBJ whole genome shotgun (WGS) entry which is preliminary data.</text>
</comment>
<feature type="region of interest" description="Disordered" evidence="17">
    <location>
        <begin position="965"/>
        <end position="1015"/>
    </location>
</feature>
<organism evidence="19 20">
    <name type="scientific">Laodelphax striatellus</name>
    <name type="common">Small brown planthopper</name>
    <name type="synonym">Delphax striatella</name>
    <dbReference type="NCBI Taxonomy" id="195883"/>
    <lineage>
        <taxon>Eukaryota</taxon>
        <taxon>Metazoa</taxon>
        <taxon>Ecdysozoa</taxon>
        <taxon>Arthropoda</taxon>
        <taxon>Hexapoda</taxon>
        <taxon>Insecta</taxon>
        <taxon>Pterygota</taxon>
        <taxon>Neoptera</taxon>
        <taxon>Paraneoptera</taxon>
        <taxon>Hemiptera</taxon>
        <taxon>Auchenorrhyncha</taxon>
        <taxon>Fulgoroidea</taxon>
        <taxon>Delphacidae</taxon>
        <taxon>Criomorphinae</taxon>
        <taxon>Laodelphax</taxon>
    </lineage>
</organism>
<evidence type="ECO:0000256" key="10">
    <source>
        <dbReference type="ARBA" id="ARBA00023125"/>
    </source>
</evidence>
<dbReference type="OrthoDB" id="271325at2759"/>
<gene>
    <name evidence="19" type="ORF">LSTR_LSTR000319</name>
</gene>
<dbReference type="PANTHER" id="PTHR11630:SF48">
    <property type="entry name" value="DNA HELICASE MCM9"/>
    <property type="match status" value="1"/>
</dbReference>
<dbReference type="PROSITE" id="PS00847">
    <property type="entry name" value="MCM_1"/>
    <property type="match status" value="1"/>
</dbReference>
<evidence type="ECO:0000256" key="14">
    <source>
        <dbReference type="ARBA" id="ARBA00042301"/>
    </source>
</evidence>
<keyword evidence="4" id="KW-0235">DNA replication</keyword>
<dbReference type="InterPro" id="IPR041562">
    <property type="entry name" value="MCM_lid"/>
</dbReference>
<dbReference type="Pfam" id="PF00493">
    <property type="entry name" value="MCM"/>
    <property type="match status" value="1"/>
</dbReference>
<evidence type="ECO:0000256" key="6">
    <source>
        <dbReference type="ARBA" id="ARBA00022763"/>
    </source>
</evidence>
<dbReference type="InterPro" id="IPR012340">
    <property type="entry name" value="NA-bd_OB-fold"/>
</dbReference>
<evidence type="ECO:0000256" key="13">
    <source>
        <dbReference type="ARBA" id="ARBA00041085"/>
    </source>
</evidence>
<comment type="catalytic activity">
    <reaction evidence="15">
        <text>ATP + H2O = ADP + phosphate + H(+)</text>
        <dbReference type="Rhea" id="RHEA:13065"/>
        <dbReference type="ChEBI" id="CHEBI:15377"/>
        <dbReference type="ChEBI" id="CHEBI:15378"/>
        <dbReference type="ChEBI" id="CHEBI:30616"/>
        <dbReference type="ChEBI" id="CHEBI:43474"/>
        <dbReference type="ChEBI" id="CHEBI:456216"/>
        <dbReference type="EC" id="3.6.4.12"/>
    </reaction>
</comment>
<dbReference type="InParanoid" id="A0A482X6R7"/>
<sequence length="1222" mass="135548">MDTADLFSEFAQSQHHSELLEILRNENDSIHYSITVNFVTLFETSAQLGDDILSNPKDVLPLCDQALIAAQKKILAKFSEDEIAAEGLTLKTKIHARLAGLPVCPELNRSVFPGNEDLSSFLRVTGTVIRTMIPKVLEYRRNYFCPKCKKSTLIEAEYEMHYVIPQPNGCRMTEGCKGMPSVVKAVDDNNFKDYQEIKIQEQVTMLSMGRIPRSLWVTLEDDLVGMCKPGDDVVVSGILLRRWKPTTVPGNRFDIDLVLLANHIQVCNDHRASMLITREIRDEFSEFWKLNASCPFDARNQILASICPQVYGLYLVKLAVGCVLAGGVTRQGEGGGRVRGESHLLLVGDPGTGKSHILNFASKLCPRSVHTTGVGATSAGLTVSAIQENGEWQLEAGALVLSDGGICCIDEFNSIREHDRTSIHEAMEQQTISVAKAGLVCKLNTRCSVLAATNPKGQYDSEQPMSVNVALASPLLSRFDLVLILLDSRNAEWDKMVSTFILKNKDPLSDRTMFRQKTSLWSLEKLQAYFCVIKEFEPMFTPNANTIITSYYQAQRKAESRNKARTTVRLLESLVRLSQAHARLMFRKEVTVQDAIVSASLIESSMQGSALIGDVNALHTSFPVKPIEEYKVQVKLILQRLGLISIMNEELAAIEKLEKKHLREYQRNHVPDLDESISDPLSKSDISTEELPVPKPTRTVPDSKPTQSIAEKLSKVFSSIRKGKDNIAYKAAETVKNPKIKKTGRLKHQAHAGRRKNEDENKGGASKKSEEPDSSSDDSVGDYIDALLNSSKSDSNDAKIDNKRRRSHEGCDEKVDNISSTSDSDNERLEKPQKSTKHFKRIRRFADSSDSEDSCTGLVLSDSPNQAGFSKNDTKNIEKGRDQSNSNLEISRRISKSGSESTSVNNTSNLNDHTGNVDCLDPSETTKELLPKEKISSKLLPNKSPTNRMNGDDVIRMYSSKFINNKTYDSTPSNGEILGKENRNESNNQLGASDGNAKTNSTAENNDFNNSLLMKKRDNPFVEKISKTSRIENSISNNSRLDSLNDLFEDGSGPFSNNGRKNLKNLELTPSHNSRAIVSASSDSRSIKGFNNSDNRDKKDLNSQSSSSQGLDFDQMNSDDEDEILSSLSPIKLEASSSRKSKAEQNVLKQHFPKVGSQNSFSSEKFSAEQVIKKVNSSQDIFNRASQNSLGSSPSISSRISVQKLFVDPVDEDEDAILNIDI</sequence>
<dbReference type="Proteomes" id="UP000291343">
    <property type="component" value="Unassembled WGS sequence"/>
</dbReference>
<feature type="region of interest" description="Disordered" evidence="17">
    <location>
        <begin position="1077"/>
        <end position="1117"/>
    </location>
</feature>
<evidence type="ECO:0000313" key="19">
    <source>
        <dbReference type="EMBL" id="RZF41605.1"/>
    </source>
</evidence>
<feature type="compositionally biased region" description="Polar residues" evidence="17">
    <location>
        <begin position="896"/>
        <end position="914"/>
    </location>
</feature>
<keyword evidence="7" id="KW-0378">Hydrolase</keyword>
<evidence type="ECO:0000256" key="11">
    <source>
        <dbReference type="ARBA" id="ARBA00023204"/>
    </source>
</evidence>
<dbReference type="InterPro" id="IPR058768">
    <property type="entry name" value="MCM9_N"/>
</dbReference>
<keyword evidence="10 16" id="KW-0238">DNA-binding</keyword>
<feature type="domain" description="MCM C-terminal AAA(+) ATPase" evidence="18">
    <location>
        <begin position="298"/>
        <end position="501"/>
    </location>
</feature>
<keyword evidence="20" id="KW-1185">Reference proteome</keyword>
<dbReference type="SUPFAM" id="SSF52540">
    <property type="entry name" value="P-loop containing nucleoside triphosphate hydrolases"/>
    <property type="match status" value="1"/>
</dbReference>
<dbReference type="PROSITE" id="PS50051">
    <property type="entry name" value="MCM_2"/>
    <property type="match status" value="1"/>
</dbReference>